<feature type="region of interest" description="Disordered" evidence="1">
    <location>
        <begin position="36"/>
        <end position="68"/>
    </location>
</feature>
<protein>
    <submittedName>
        <fullName evidence="2">Uncharacterized protein</fullName>
    </submittedName>
</protein>
<dbReference type="EMBL" id="DS022254">
    <property type="protein sequence ID" value="EWG50460.1"/>
    <property type="molecule type" value="Genomic_DNA"/>
</dbReference>
<dbReference type="Proteomes" id="UP000009096">
    <property type="component" value="Chromosome 1"/>
</dbReference>
<dbReference type="GeneID" id="30067310"/>
<reference evidence="2 3" key="1">
    <citation type="journal article" date="2010" name="Nature">
        <title>Comparative genomics reveals mobile pathogenicity chromosomes in Fusarium.</title>
        <authorList>
            <person name="Ma L.J."/>
            <person name="van der Does H.C."/>
            <person name="Borkovich K.A."/>
            <person name="Coleman J.J."/>
            <person name="Daboussi M.J."/>
            <person name="Di Pietro A."/>
            <person name="Dufresne M."/>
            <person name="Freitag M."/>
            <person name="Grabherr M."/>
            <person name="Henrissat B."/>
            <person name="Houterman P.M."/>
            <person name="Kang S."/>
            <person name="Shim W.B."/>
            <person name="Woloshuk C."/>
            <person name="Xie X."/>
            <person name="Xu J.R."/>
            <person name="Antoniw J."/>
            <person name="Baker S.E."/>
            <person name="Bluhm B.H."/>
            <person name="Breakspear A."/>
            <person name="Brown D.W."/>
            <person name="Butchko R.A."/>
            <person name="Chapman S."/>
            <person name="Coulson R."/>
            <person name="Coutinho P.M."/>
            <person name="Danchin E.G."/>
            <person name="Diener A."/>
            <person name="Gale L.R."/>
            <person name="Gardiner D.M."/>
            <person name="Goff S."/>
            <person name="Hammond-Kosack K.E."/>
            <person name="Hilburn K."/>
            <person name="Hua-Van A."/>
            <person name="Jonkers W."/>
            <person name="Kazan K."/>
            <person name="Kodira C.D."/>
            <person name="Koehrsen M."/>
            <person name="Kumar L."/>
            <person name="Lee Y.H."/>
            <person name="Li L."/>
            <person name="Manners J.M."/>
            <person name="Miranda-Saavedra D."/>
            <person name="Mukherjee M."/>
            <person name="Park G."/>
            <person name="Park J."/>
            <person name="Park S.Y."/>
            <person name="Proctor R.H."/>
            <person name="Regev A."/>
            <person name="Ruiz-Roldan M.C."/>
            <person name="Sain D."/>
            <person name="Sakthikumar S."/>
            <person name="Sykes S."/>
            <person name="Schwartz D.C."/>
            <person name="Turgeon B.G."/>
            <person name="Wapinski I."/>
            <person name="Yoder O."/>
            <person name="Young S."/>
            <person name="Zeng Q."/>
            <person name="Zhou S."/>
            <person name="Galagan J."/>
            <person name="Cuomo C.A."/>
            <person name="Kistler H.C."/>
            <person name="Rep M."/>
        </authorList>
    </citation>
    <scope>NUCLEOTIDE SEQUENCE [LARGE SCALE GENOMIC DNA]</scope>
    <source>
        <strain evidence="3">M3125 / FGSC 7600</strain>
    </source>
</reference>
<dbReference type="KEGG" id="fvr:FVEG_09670"/>
<dbReference type="RefSeq" id="XP_018756651.1">
    <property type="nucleotide sequence ID" value="XM_018898724.1"/>
</dbReference>
<evidence type="ECO:0000256" key="1">
    <source>
        <dbReference type="SAM" id="MobiDB-lite"/>
    </source>
</evidence>
<organism evidence="2 3">
    <name type="scientific">Gibberella moniliformis (strain M3125 / FGSC 7600)</name>
    <name type="common">Maize ear and stalk rot fungus</name>
    <name type="synonym">Fusarium verticillioides</name>
    <dbReference type="NCBI Taxonomy" id="334819"/>
    <lineage>
        <taxon>Eukaryota</taxon>
        <taxon>Fungi</taxon>
        <taxon>Dikarya</taxon>
        <taxon>Ascomycota</taxon>
        <taxon>Pezizomycotina</taxon>
        <taxon>Sordariomycetes</taxon>
        <taxon>Hypocreomycetidae</taxon>
        <taxon>Hypocreales</taxon>
        <taxon>Nectriaceae</taxon>
        <taxon>Fusarium</taxon>
        <taxon>Fusarium fujikuroi species complex</taxon>
    </lineage>
</organism>
<proteinExistence type="predicted"/>
<dbReference type="HOGENOM" id="CLU_2794144_0_0_1"/>
<dbReference type="OrthoDB" id="10482787at2759"/>
<name>W7MS50_GIBM7</name>
<gene>
    <name evidence="2" type="ORF">FVEG_09670</name>
</gene>
<accession>W7MS50</accession>
<keyword evidence="3" id="KW-1185">Reference proteome</keyword>
<sequence length="68" mass="7768">MAYTKNSLISRHHLSTDFPYPKAVVRVYNTINTVWAKKRGDQKSTQDRPTSPEPPAFLANDQSLTETF</sequence>
<dbReference type="VEuPathDB" id="FungiDB:FVEG_09670"/>
<evidence type="ECO:0000313" key="3">
    <source>
        <dbReference type="Proteomes" id="UP000009096"/>
    </source>
</evidence>
<evidence type="ECO:0000313" key="2">
    <source>
        <dbReference type="EMBL" id="EWG50460.1"/>
    </source>
</evidence>
<dbReference type="AlphaFoldDB" id="W7MS50"/>
<dbReference type="EMBL" id="CM000578">
    <property type="protein sequence ID" value="EWG50460.1"/>
    <property type="molecule type" value="Genomic_DNA"/>
</dbReference>